<feature type="region of interest" description="Disordered" evidence="1">
    <location>
        <begin position="50"/>
        <end position="77"/>
    </location>
</feature>
<comment type="caution">
    <text evidence="3">The sequence shown here is derived from an EMBL/GenBank/DDBJ whole genome shotgun (WGS) entry which is preliminary data.</text>
</comment>
<evidence type="ECO:0000313" key="4">
    <source>
        <dbReference type="Proteomes" id="UP001238496"/>
    </source>
</evidence>
<feature type="compositionally biased region" description="Low complexity" evidence="1">
    <location>
        <begin position="107"/>
        <end position="144"/>
    </location>
</feature>
<keyword evidence="4" id="KW-1185">Reference proteome</keyword>
<keyword evidence="2" id="KW-0732">Signal</keyword>
<evidence type="ECO:0008006" key="5">
    <source>
        <dbReference type="Google" id="ProtNLM"/>
    </source>
</evidence>
<evidence type="ECO:0000256" key="1">
    <source>
        <dbReference type="SAM" id="MobiDB-lite"/>
    </source>
</evidence>
<dbReference type="Proteomes" id="UP001238496">
    <property type="component" value="Unassembled WGS sequence"/>
</dbReference>
<protein>
    <recommendedName>
        <fullName evidence="5">Lipoprotein</fullName>
    </recommendedName>
</protein>
<sequence length="267" mass="27558">MVRRSRTMPTMPVAMIGLLMLLAGCNSTDVLTPPVDVGNGSLPASYSQELAAPAAGRQPVESGPLGQPGGYAEQPRGPQNTLEAQAAALAQGGSNPVASAPLDGGNSQAFPSAPQPAATTRQATQPIQPTQPTQTQQASLPPAAQTTGSIRFLPIIGAPVQAVTPLSRQLGAEARARGLTIKSASDASSEHILKGYFSAFSDSGNVTITYVWDILDASGGRLHRIQGQEIVPSGAQDPWAAVPASVMQQIATKSMAEYVAWRNNQAG</sequence>
<feature type="chain" id="PRO_5045919744" description="Lipoprotein" evidence="2">
    <location>
        <begin position="29"/>
        <end position="267"/>
    </location>
</feature>
<dbReference type="PROSITE" id="PS51257">
    <property type="entry name" value="PROKAR_LIPOPROTEIN"/>
    <property type="match status" value="1"/>
</dbReference>
<dbReference type="EMBL" id="JAUSUW010000021">
    <property type="protein sequence ID" value="MDQ0423444.1"/>
    <property type="molecule type" value="Genomic_DNA"/>
</dbReference>
<feature type="region of interest" description="Disordered" evidence="1">
    <location>
        <begin position="89"/>
        <end position="144"/>
    </location>
</feature>
<proteinExistence type="predicted"/>
<organism evidence="3 4">
    <name type="scientific">Peteryoungia aggregata LMG 23059</name>
    <dbReference type="NCBI Taxonomy" id="1368425"/>
    <lineage>
        <taxon>Bacteria</taxon>
        <taxon>Pseudomonadati</taxon>
        <taxon>Pseudomonadota</taxon>
        <taxon>Alphaproteobacteria</taxon>
        <taxon>Hyphomicrobiales</taxon>
        <taxon>Rhizobiaceae</taxon>
        <taxon>Peteryoungia</taxon>
    </lineage>
</organism>
<reference evidence="3 4" key="1">
    <citation type="submission" date="2023-07" db="EMBL/GenBank/DDBJ databases">
        <title>Genomic Encyclopedia of Type Strains, Phase IV (KMG-IV): sequencing the most valuable type-strain genomes for metagenomic binning, comparative biology and taxonomic classification.</title>
        <authorList>
            <person name="Goeker M."/>
        </authorList>
    </citation>
    <scope>NUCLEOTIDE SEQUENCE [LARGE SCALE GENOMIC DNA]</scope>
    <source>
        <strain evidence="3 4">DSM 1111</strain>
    </source>
</reference>
<name>A0ABU0GES4_9HYPH</name>
<evidence type="ECO:0000256" key="2">
    <source>
        <dbReference type="SAM" id="SignalP"/>
    </source>
</evidence>
<accession>A0ABU0GES4</accession>
<gene>
    <name evidence="3" type="ORF">J2045_004496</name>
</gene>
<evidence type="ECO:0000313" key="3">
    <source>
        <dbReference type="EMBL" id="MDQ0423444.1"/>
    </source>
</evidence>
<feature type="signal peptide" evidence="2">
    <location>
        <begin position="1"/>
        <end position="28"/>
    </location>
</feature>